<feature type="region of interest" description="Disordered" evidence="1">
    <location>
        <begin position="122"/>
        <end position="141"/>
    </location>
</feature>
<dbReference type="EMBL" id="SNRW01003170">
    <property type="protein sequence ID" value="KAA6390596.1"/>
    <property type="molecule type" value="Genomic_DNA"/>
</dbReference>
<evidence type="ECO:0000313" key="2">
    <source>
        <dbReference type="EMBL" id="KAA6390596.1"/>
    </source>
</evidence>
<dbReference type="AlphaFoldDB" id="A0A5J4W7F9"/>
<protein>
    <submittedName>
        <fullName evidence="2">Uncharacterized protein</fullName>
    </submittedName>
</protein>
<evidence type="ECO:0000313" key="3">
    <source>
        <dbReference type="Proteomes" id="UP000324800"/>
    </source>
</evidence>
<organism evidence="2 3">
    <name type="scientific">Streblomastix strix</name>
    <dbReference type="NCBI Taxonomy" id="222440"/>
    <lineage>
        <taxon>Eukaryota</taxon>
        <taxon>Metamonada</taxon>
        <taxon>Preaxostyla</taxon>
        <taxon>Oxymonadida</taxon>
        <taxon>Streblomastigidae</taxon>
        <taxon>Streblomastix</taxon>
    </lineage>
</organism>
<name>A0A5J4W7F9_9EUKA</name>
<feature type="compositionally biased region" description="Basic and acidic residues" evidence="1">
    <location>
        <begin position="131"/>
        <end position="141"/>
    </location>
</feature>
<gene>
    <name evidence="2" type="ORF">EZS28_013875</name>
</gene>
<reference evidence="2 3" key="1">
    <citation type="submission" date="2019-03" db="EMBL/GenBank/DDBJ databases">
        <title>Single cell metagenomics reveals metabolic interactions within the superorganism composed of flagellate Streblomastix strix and complex community of Bacteroidetes bacteria on its surface.</title>
        <authorList>
            <person name="Treitli S.C."/>
            <person name="Kolisko M."/>
            <person name="Husnik F."/>
            <person name="Keeling P."/>
            <person name="Hampl V."/>
        </authorList>
    </citation>
    <scope>NUCLEOTIDE SEQUENCE [LARGE SCALE GENOMIC DNA]</scope>
    <source>
        <strain evidence="2">ST1C</strain>
    </source>
</reference>
<accession>A0A5J4W7F9</accession>
<comment type="caution">
    <text evidence="2">The sequence shown here is derived from an EMBL/GenBank/DDBJ whole genome shotgun (WGS) entry which is preliminary data.</text>
</comment>
<proteinExistence type="predicted"/>
<sequence>MIVILMIIVFIFRPSKVFLAILYHIMKNRYPKAKIAAQSSGLTSIDKISSQIFAYGFILNISIESANVEINAFMIFRMIWNILINKHVIDIIELYINKTTIIIQKQEKELLKNQNSIINPINKNQENETQINKEPDSTEKDPQFEIQEKQWPFIAPYLSDYIIKYTYIPIFVCIFGETTHQRHLPISERIHMNFNKLQYTYMEEQEQLNLSSMKRSSVDHMKLIQEISQLWGDAGATLRKTSQLFDTLRKGQLNKLVDE</sequence>
<dbReference type="Proteomes" id="UP000324800">
    <property type="component" value="Unassembled WGS sequence"/>
</dbReference>
<evidence type="ECO:0000256" key="1">
    <source>
        <dbReference type="SAM" id="MobiDB-lite"/>
    </source>
</evidence>